<dbReference type="PANTHER" id="PTHR24092">
    <property type="entry name" value="PROBABLE PHOSPHOLIPID-TRANSPORTING ATPASE"/>
    <property type="match status" value="1"/>
</dbReference>
<keyword evidence="3" id="KW-1185">Reference proteome</keyword>
<evidence type="ECO:0000259" key="1">
    <source>
        <dbReference type="Pfam" id="PF16209"/>
    </source>
</evidence>
<protein>
    <submittedName>
        <fullName evidence="2">PhoLip_ATPase_N domain-containing protein</fullName>
    </submittedName>
</protein>
<evidence type="ECO:0000313" key="2">
    <source>
        <dbReference type="EnsemblMetazoa" id="CJA34598.1"/>
    </source>
</evidence>
<accession>A0A8R1ILH4</accession>
<dbReference type="PANTHER" id="PTHR24092:SF150">
    <property type="entry name" value="PHOSPHOLIPID-TRANSPORTING ATPASE"/>
    <property type="match status" value="1"/>
</dbReference>
<dbReference type="EnsemblMetazoa" id="CJA34598.1">
    <property type="protein sequence ID" value="CJA34598.1"/>
    <property type="gene ID" value="WBGene00210445"/>
</dbReference>
<evidence type="ECO:0000313" key="3">
    <source>
        <dbReference type="Proteomes" id="UP000005237"/>
    </source>
</evidence>
<sequence length="133" mass="15831">MPSPREARDNNRHIHLGAVTEYRTHQNRFCSNRISTCKYNVLSFLPRFLYEQFRRYNNIFFLAIALLQQIPDVSPTGRYTTAVPFLIILSVSALKEIFEDVKRRRSDHKVNGFPVEILVDGRWEQRQWRDVSF</sequence>
<dbReference type="InterPro" id="IPR023298">
    <property type="entry name" value="ATPase_P-typ_TM_dom_sf"/>
</dbReference>
<organism evidence="2 3">
    <name type="scientific">Caenorhabditis japonica</name>
    <dbReference type="NCBI Taxonomy" id="281687"/>
    <lineage>
        <taxon>Eukaryota</taxon>
        <taxon>Metazoa</taxon>
        <taxon>Ecdysozoa</taxon>
        <taxon>Nematoda</taxon>
        <taxon>Chromadorea</taxon>
        <taxon>Rhabditida</taxon>
        <taxon>Rhabditina</taxon>
        <taxon>Rhabditomorpha</taxon>
        <taxon>Rhabditoidea</taxon>
        <taxon>Rhabditidae</taxon>
        <taxon>Peloderinae</taxon>
        <taxon>Caenorhabditis</taxon>
    </lineage>
</organism>
<proteinExistence type="predicted"/>
<dbReference type="GO" id="GO:0005886">
    <property type="term" value="C:plasma membrane"/>
    <property type="evidence" value="ECO:0007669"/>
    <property type="project" value="TreeGrafter"/>
</dbReference>
<reference evidence="3" key="1">
    <citation type="submission" date="2010-08" db="EMBL/GenBank/DDBJ databases">
        <authorList>
            <consortium name="Caenorhabditis japonica Sequencing Consortium"/>
            <person name="Wilson R.K."/>
        </authorList>
    </citation>
    <scope>NUCLEOTIDE SEQUENCE [LARGE SCALE GENOMIC DNA]</scope>
    <source>
        <strain evidence="3">DF5081</strain>
    </source>
</reference>
<name>A0A8R1ILH4_CAEJA</name>
<dbReference type="GO" id="GO:0045332">
    <property type="term" value="P:phospholipid translocation"/>
    <property type="evidence" value="ECO:0007669"/>
    <property type="project" value="TreeGrafter"/>
</dbReference>
<feature type="domain" description="P-type ATPase N-terminal" evidence="1">
    <location>
        <begin position="23"/>
        <end position="81"/>
    </location>
</feature>
<dbReference type="GO" id="GO:0005802">
    <property type="term" value="C:trans-Golgi network"/>
    <property type="evidence" value="ECO:0007669"/>
    <property type="project" value="TreeGrafter"/>
</dbReference>
<dbReference type="Proteomes" id="UP000005237">
    <property type="component" value="Unassembled WGS sequence"/>
</dbReference>
<dbReference type="SUPFAM" id="SSF81665">
    <property type="entry name" value="Calcium ATPase, transmembrane domain M"/>
    <property type="match status" value="1"/>
</dbReference>
<dbReference type="GO" id="GO:0140326">
    <property type="term" value="F:ATPase-coupled intramembrane lipid transporter activity"/>
    <property type="evidence" value="ECO:0007669"/>
    <property type="project" value="TreeGrafter"/>
</dbReference>
<reference evidence="2" key="2">
    <citation type="submission" date="2022-06" db="UniProtKB">
        <authorList>
            <consortium name="EnsemblMetazoa"/>
        </authorList>
    </citation>
    <scope>IDENTIFICATION</scope>
    <source>
        <strain evidence="2">DF5081</strain>
    </source>
</reference>
<dbReference type="InterPro" id="IPR032631">
    <property type="entry name" value="P-type_ATPase_N"/>
</dbReference>
<dbReference type="AlphaFoldDB" id="A0A8R1ILH4"/>
<dbReference type="Pfam" id="PF16209">
    <property type="entry name" value="PhoLip_ATPase_N"/>
    <property type="match status" value="1"/>
</dbReference>